<reference evidence="2" key="1">
    <citation type="submission" date="2016-10" db="EMBL/GenBank/DDBJ databases">
        <authorList>
            <person name="Varghese N."/>
            <person name="Submissions S."/>
        </authorList>
    </citation>
    <scope>NUCLEOTIDE SEQUENCE [LARGE SCALE GENOMIC DNA]</scope>
    <source>
        <strain evidence="2">CGMCC 1.12402</strain>
    </source>
</reference>
<evidence type="ECO:0000313" key="2">
    <source>
        <dbReference type="Proteomes" id="UP000199437"/>
    </source>
</evidence>
<dbReference type="Proteomes" id="UP000199437">
    <property type="component" value="Unassembled WGS sequence"/>
</dbReference>
<dbReference type="RefSeq" id="WP_090258556.1">
    <property type="nucleotide sequence ID" value="NZ_FOIR01000002.1"/>
</dbReference>
<protein>
    <submittedName>
        <fullName evidence="1">Uncharacterized protein</fullName>
    </submittedName>
</protein>
<gene>
    <name evidence="1" type="ORF">SAMN05216290_2122</name>
</gene>
<evidence type="ECO:0000313" key="1">
    <source>
        <dbReference type="EMBL" id="SEW23440.1"/>
    </source>
</evidence>
<organism evidence="1 2">
    <name type="scientific">Roseivirga pacifica</name>
    <dbReference type="NCBI Taxonomy" id="1267423"/>
    <lineage>
        <taxon>Bacteria</taxon>
        <taxon>Pseudomonadati</taxon>
        <taxon>Bacteroidota</taxon>
        <taxon>Cytophagia</taxon>
        <taxon>Cytophagales</taxon>
        <taxon>Roseivirgaceae</taxon>
        <taxon>Roseivirga</taxon>
    </lineage>
</organism>
<sequence length="287" mass="32198">MKILYYDINGNVKCVGGQLSETNVLTTYIDDYHLIFAVFNNDGLIAISPTFVNVEGSPNEIRCAELYLMNNPPVERCRFQNDIYVAPGERVIFTNGKFYNPLGSGGGSVEEPTDTGLNGEIPQNQSLYNYLNIGFDYHKDDYELRLNLKAGYPCAWGKMQLDGNYDYNEVVDGVVVFTSSELGRIVIANHVDKVAYEIEKTASFTGPAWGGDYFAQNVKFMGATWPDASTTGYAEGVSNGYFYIKDNVIWQRKEYQMDGTQDSGALVPIYIRYYDYNLFVNSASGVY</sequence>
<accession>A0A1I0Q8V3</accession>
<dbReference type="EMBL" id="FOIR01000002">
    <property type="protein sequence ID" value="SEW23440.1"/>
    <property type="molecule type" value="Genomic_DNA"/>
</dbReference>
<name>A0A1I0Q8V3_9BACT</name>
<dbReference type="AlphaFoldDB" id="A0A1I0Q8V3"/>
<dbReference type="GeneID" id="99986834"/>
<proteinExistence type="predicted"/>
<keyword evidence="2" id="KW-1185">Reference proteome</keyword>